<comment type="caution">
    <text evidence="2">The sequence shown here is derived from an EMBL/GenBank/DDBJ whole genome shotgun (WGS) entry which is preliminary data.</text>
</comment>
<protein>
    <submittedName>
        <fullName evidence="2">Uncharacterized protein</fullName>
    </submittedName>
</protein>
<evidence type="ECO:0000313" key="3">
    <source>
        <dbReference type="Proteomes" id="UP001221142"/>
    </source>
</evidence>
<sequence>MASSTPSGTGSESRRPLPNELILEVLEFLCADLAANPIPIPNPLDPITNSISLAPIATLRLVSHLVRGFVESQRHLWMSYSLLLPSGVRSPDIQQIYDGLRYYLRRAPPVELISFGVEVGAGLSPAYWLRQLLFRYAPRLESLTLHISSETLGLFQGRSPPLFQSLRRLSVILPERAQQVGFVREVEGLLETLHNAQQLSVLSISLVGTSRAPRLLFIDGLPLYNTLTTLIVTHICVSVTDSQRFWLLCPQLESCTFWLAPFSDEVGVPPTTARLASLRQLHITYRFLSPEPFASLEAPQLVMLVISVEASENNGAFPDVALRAFQARSHFELAEFHLHVDFSGQAQGVLQFLEAAPTLQTLTLHWTLVLESRSQANAGLLHLLASLARPHLFLPNKMDLLPALRSLQIDLVSPYMQDVLELLRSRVDQLSEVTLYDFEGDEVYWRQIWDLRSRNRHLNIFFIAMVSFDCSDRGSQPPEWNFSDESSDSGDSDSWEVGSVSTQATSVAEEYEPSSHSGACGGHLE</sequence>
<organism evidence="2 3">
    <name type="scientific">Roridomyces roridus</name>
    <dbReference type="NCBI Taxonomy" id="1738132"/>
    <lineage>
        <taxon>Eukaryota</taxon>
        <taxon>Fungi</taxon>
        <taxon>Dikarya</taxon>
        <taxon>Basidiomycota</taxon>
        <taxon>Agaricomycotina</taxon>
        <taxon>Agaricomycetes</taxon>
        <taxon>Agaricomycetidae</taxon>
        <taxon>Agaricales</taxon>
        <taxon>Marasmiineae</taxon>
        <taxon>Mycenaceae</taxon>
        <taxon>Roridomyces</taxon>
    </lineage>
</organism>
<dbReference type="Proteomes" id="UP001221142">
    <property type="component" value="Unassembled WGS sequence"/>
</dbReference>
<keyword evidence="3" id="KW-1185">Reference proteome</keyword>
<proteinExistence type="predicted"/>
<evidence type="ECO:0000313" key="2">
    <source>
        <dbReference type="EMBL" id="KAJ7627373.1"/>
    </source>
</evidence>
<reference evidence="2" key="1">
    <citation type="submission" date="2023-03" db="EMBL/GenBank/DDBJ databases">
        <title>Massive genome expansion in bonnet fungi (Mycena s.s.) driven by repeated elements and novel gene families across ecological guilds.</title>
        <authorList>
            <consortium name="Lawrence Berkeley National Laboratory"/>
            <person name="Harder C.B."/>
            <person name="Miyauchi S."/>
            <person name="Viragh M."/>
            <person name="Kuo A."/>
            <person name="Thoen E."/>
            <person name="Andreopoulos B."/>
            <person name="Lu D."/>
            <person name="Skrede I."/>
            <person name="Drula E."/>
            <person name="Henrissat B."/>
            <person name="Morin E."/>
            <person name="Kohler A."/>
            <person name="Barry K."/>
            <person name="LaButti K."/>
            <person name="Morin E."/>
            <person name="Salamov A."/>
            <person name="Lipzen A."/>
            <person name="Mereny Z."/>
            <person name="Hegedus B."/>
            <person name="Baldrian P."/>
            <person name="Stursova M."/>
            <person name="Weitz H."/>
            <person name="Taylor A."/>
            <person name="Grigoriev I.V."/>
            <person name="Nagy L.G."/>
            <person name="Martin F."/>
            <person name="Kauserud H."/>
        </authorList>
    </citation>
    <scope>NUCLEOTIDE SEQUENCE</scope>
    <source>
        <strain evidence="2">9284</strain>
    </source>
</reference>
<dbReference type="InterPro" id="IPR032675">
    <property type="entry name" value="LRR_dom_sf"/>
</dbReference>
<dbReference type="EMBL" id="JARKIF010000011">
    <property type="protein sequence ID" value="KAJ7627373.1"/>
    <property type="molecule type" value="Genomic_DNA"/>
</dbReference>
<accession>A0AAD7BQA0</accession>
<gene>
    <name evidence="2" type="ORF">FB45DRAFT_868594</name>
</gene>
<dbReference type="SUPFAM" id="SSF52047">
    <property type="entry name" value="RNI-like"/>
    <property type="match status" value="1"/>
</dbReference>
<feature type="region of interest" description="Disordered" evidence="1">
    <location>
        <begin position="477"/>
        <end position="525"/>
    </location>
</feature>
<dbReference type="AlphaFoldDB" id="A0AAD7BQA0"/>
<name>A0AAD7BQA0_9AGAR</name>
<feature type="compositionally biased region" description="Acidic residues" evidence="1">
    <location>
        <begin position="485"/>
        <end position="494"/>
    </location>
</feature>
<dbReference type="Gene3D" id="3.80.10.10">
    <property type="entry name" value="Ribonuclease Inhibitor"/>
    <property type="match status" value="1"/>
</dbReference>
<evidence type="ECO:0000256" key="1">
    <source>
        <dbReference type="SAM" id="MobiDB-lite"/>
    </source>
</evidence>